<dbReference type="OrthoDB" id="447842at2759"/>
<proteinExistence type="predicted"/>
<accession>A0A0L0D8U7</accession>
<dbReference type="Proteomes" id="UP000054408">
    <property type="component" value="Unassembled WGS sequence"/>
</dbReference>
<dbReference type="PROSITE" id="PS50222">
    <property type="entry name" value="EF_HAND_2"/>
    <property type="match status" value="2"/>
</dbReference>
<dbReference type="InterPro" id="IPR002048">
    <property type="entry name" value="EF_hand_dom"/>
</dbReference>
<dbReference type="Pfam" id="PF13202">
    <property type="entry name" value="EF-hand_5"/>
    <property type="match status" value="2"/>
</dbReference>
<dbReference type="GeneID" id="25564461"/>
<dbReference type="eggNOG" id="ENOG502SWMG">
    <property type="taxonomic scope" value="Eukaryota"/>
</dbReference>
<sequence>MGGSSSKHSKLFDKLFANAIDLIRQSAHSHELDRVMEAAMEGDTEAVEQLRHEQQEKAMEMNRAVLMELWNEFDENGDGVLSREENRRLVHQYLVASKIHLPKVMEESLRVSMELGLSAIEAQDPSMAHDMRKELKAVMKTIKKDLTAGVVSVLDEILANVDETADALLAEMDIDGDGQVDREEFITKFLAATSAVIKPERFQAATSSAMAAANEALHGEE</sequence>
<dbReference type="SMART" id="SM00054">
    <property type="entry name" value="EFh"/>
    <property type="match status" value="2"/>
</dbReference>
<dbReference type="PROSITE" id="PS00018">
    <property type="entry name" value="EF_HAND_1"/>
    <property type="match status" value="1"/>
</dbReference>
<dbReference type="AlphaFoldDB" id="A0A0L0D8U7"/>
<keyword evidence="4" id="KW-1185">Reference proteome</keyword>
<name>A0A0L0D8U7_THETB</name>
<dbReference type="RefSeq" id="XP_013758611.1">
    <property type="nucleotide sequence ID" value="XM_013903157.1"/>
</dbReference>
<reference evidence="3 4" key="1">
    <citation type="submission" date="2010-05" db="EMBL/GenBank/DDBJ databases">
        <title>The Genome Sequence of Thecamonas trahens ATCC 50062.</title>
        <authorList>
            <consortium name="The Broad Institute Genome Sequencing Platform"/>
            <person name="Russ C."/>
            <person name="Cuomo C."/>
            <person name="Shea T."/>
            <person name="Young S.K."/>
            <person name="Zeng Q."/>
            <person name="Koehrsen M."/>
            <person name="Haas B."/>
            <person name="Borodovsky M."/>
            <person name="Guigo R."/>
            <person name="Alvarado L."/>
            <person name="Berlin A."/>
            <person name="Bochicchio J."/>
            <person name="Borenstein D."/>
            <person name="Chapman S."/>
            <person name="Chen Z."/>
            <person name="Freedman E."/>
            <person name="Gellesch M."/>
            <person name="Goldberg J."/>
            <person name="Griggs A."/>
            <person name="Gujja S."/>
            <person name="Heilman E."/>
            <person name="Heiman D."/>
            <person name="Hepburn T."/>
            <person name="Howarth C."/>
            <person name="Jen D."/>
            <person name="Larson L."/>
            <person name="Mehta T."/>
            <person name="Park D."/>
            <person name="Pearson M."/>
            <person name="Roberts A."/>
            <person name="Saif S."/>
            <person name="Shenoy N."/>
            <person name="Sisk P."/>
            <person name="Stolte C."/>
            <person name="Sykes S."/>
            <person name="Thomson T."/>
            <person name="Walk T."/>
            <person name="White J."/>
            <person name="Yandava C."/>
            <person name="Burger G."/>
            <person name="Gray M.W."/>
            <person name="Holland P.W.H."/>
            <person name="King N."/>
            <person name="Lang F.B.F."/>
            <person name="Roger A.J."/>
            <person name="Ruiz-Trillo I."/>
            <person name="Lander E."/>
            <person name="Nusbaum C."/>
        </authorList>
    </citation>
    <scope>NUCLEOTIDE SEQUENCE [LARGE SCALE GENOMIC DNA]</scope>
    <source>
        <strain evidence="3 4">ATCC 50062</strain>
    </source>
</reference>
<dbReference type="GO" id="GO:0005509">
    <property type="term" value="F:calcium ion binding"/>
    <property type="evidence" value="ECO:0007669"/>
    <property type="project" value="InterPro"/>
</dbReference>
<dbReference type="EMBL" id="GL349451">
    <property type="protein sequence ID" value="KNC48501.1"/>
    <property type="molecule type" value="Genomic_DNA"/>
</dbReference>
<gene>
    <name evidence="3" type="ORF">AMSG_04948</name>
</gene>
<dbReference type="InterPro" id="IPR011992">
    <property type="entry name" value="EF-hand-dom_pair"/>
</dbReference>
<dbReference type="SUPFAM" id="SSF47473">
    <property type="entry name" value="EF-hand"/>
    <property type="match status" value="1"/>
</dbReference>
<protein>
    <recommendedName>
        <fullName evidence="2">EF-hand domain-containing protein</fullName>
    </recommendedName>
</protein>
<evidence type="ECO:0000313" key="4">
    <source>
        <dbReference type="Proteomes" id="UP000054408"/>
    </source>
</evidence>
<keyword evidence="1" id="KW-0106">Calcium</keyword>
<evidence type="ECO:0000259" key="2">
    <source>
        <dbReference type="PROSITE" id="PS50222"/>
    </source>
</evidence>
<feature type="domain" description="EF-hand" evidence="2">
    <location>
        <begin position="160"/>
        <end position="195"/>
    </location>
</feature>
<dbReference type="Gene3D" id="1.10.238.10">
    <property type="entry name" value="EF-hand"/>
    <property type="match status" value="2"/>
</dbReference>
<evidence type="ECO:0000313" key="3">
    <source>
        <dbReference type="EMBL" id="KNC48501.1"/>
    </source>
</evidence>
<feature type="domain" description="EF-hand" evidence="2">
    <location>
        <begin position="61"/>
        <end position="96"/>
    </location>
</feature>
<dbReference type="OMA" id="HSHELDR"/>
<evidence type="ECO:0000256" key="1">
    <source>
        <dbReference type="ARBA" id="ARBA00022837"/>
    </source>
</evidence>
<dbReference type="InterPro" id="IPR018247">
    <property type="entry name" value="EF_Hand_1_Ca_BS"/>
</dbReference>
<organism evidence="3 4">
    <name type="scientific">Thecamonas trahens ATCC 50062</name>
    <dbReference type="NCBI Taxonomy" id="461836"/>
    <lineage>
        <taxon>Eukaryota</taxon>
        <taxon>Apusozoa</taxon>
        <taxon>Apusomonadida</taxon>
        <taxon>Apusomonadidae</taxon>
        <taxon>Thecamonas</taxon>
    </lineage>
</organism>